<evidence type="ECO:0000256" key="2">
    <source>
        <dbReference type="SAM" id="MobiDB-lite"/>
    </source>
</evidence>
<keyword evidence="6" id="KW-1185">Reference proteome</keyword>
<evidence type="ECO:0000256" key="3">
    <source>
        <dbReference type="SAM" id="Phobius"/>
    </source>
</evidence>
<evidence type="ECO:0000313" key="6">
    <source>
        <dbReference type="Proteomes" id="UP000621540"/>
    </source>
</evidence>
<dbReference type="EMBL" id="JACOQH010000002">
    <property type="protein sequence ID" value="MBC5753308.1"/>
    <property type="molecule type" value="Genomic_DNA"/>
</dbReference>
<reference evidence="5 6" key="1">
    <citation type="submission" date="2020-08" db="EMBL/GenBank/DDBJ databases">
        <title>Genome public.</title>
        <authorList>
            <person name="Liu C."/>
            <person name="Sun Q."/>
        </authorList>
    </citation>
    <scope>NUCLEOTIDE SEQUENCE [LARGE SCALE GENOMIC DNA]</scope>
    <source>
        <strain evidence="5 6">BX0805</strain>
    </source>
</reference>
<feature type="domain" description="MurNAc-LAA" evidence="4">
    <location>
        <begin position="330"/>
        <end position="452"/>
    </location>
</feature>
<feature type="compositionally biased region" description="Basic and acidic residues" evidence="2">
    <location>
        <begin position="67"/>
        <end position="81"/>
    </location>
</feature>
<sequence>MSGTNGYQSTKLNKNRDVRKRSGIKTDLTGMQHPGAAGQHSRTASSDAAQRQRSRTASSDVAQRQKRAGDGREQTEYRRYENGSGKRTQMPRDSRRARERYRRRRRKVLLMQISFLLISVAILTALALLIRHTIEKKEAMEPAAAAVEEEIKNVLADVTDDRVSVSKYYVYGTHLNLEGTLTAEKEIQSMELLLVDDAKGVSSEETDDTSSSASAVDEAERIYTLTKTIGEDGSYAFQTSANINDGVNLENIPDGNYCMLLRAAYSDGTHAYYSLTDASGEQAITYYTLTKDNSNQKIQMSFAQDTDGTNLNYLEVNVAKSALPDDVYDIVIDAGHGGKDTGASGNGYTESELTLQYAKALKSALEDKGYKIKLTRDGSEPADENMAYTMYDEDGRVSIACRSGAKYCLCLHLNSNAEKLTRGGVQIYCSIRGNGDFAKLVADGIVADAGTGYSNMQSDRVTDGVYAAPYSEKGISKNVATAEKYGYTPYDYSGVDSLFMIRELGGIATGAFVDGRDTRYGSNEYRNSNTGVETLLIELGYISIDEDLKNIISNQKGYVKGIVDAVETQVENQKTS</sequence>
<gene>
    <name evidence="5" type="ORF">H8Z76_04555</name>
</gene>
<keyword evidence="1" id="KW-0378">Hydrolase</keyword>
<dbReference type="InterPro" id="IPR002508">
    <property type="entry name" value="MurNAc-LAA_cat"/>
</dbReference>
<dbReference type="RefSeq" id="WP_186981771.1">
    <property type="nucleotide sequence ID" value="NZ_JACOQH010000002.1"/>
</dbReference>
<protein>
    <submittedName>
        <fullName evidence="5">N-acetylmuramoyl-L-alanine amidase</fullName>
    </submittedName>
</protein>
<evidence type="ECO:0000256" key="1">
    <source>
        <dbReference type="ARBA" id="ARBA00022801"/>
    </source>
</evidence>
<organism evidence="5 6">
    <name type="scientific">Roseburia yibonii</name>
    <dbReference type="NCBI Taxonomy" id="2763063"/>
    <lineage>
        <taxon>Bacteria</taxon>
        <taxon>Bacillati</taxon>
        <taxon>Bacillota</taxon>
        <taxon>Clostridia</taxon>
        <taxon>Lachnospirales</taxon>
        <taxon>Lachnospiraceae</taxon>
        <taxon>Roseburia</taxon>
    </lineage>
</organism>
<dbReference type="InterPro" id="IPR050695">
    <property type="entry name" value="N-acetylmuramoyl_amidase_3"/>
</dbReference>
<dbReference type="PANTHER" id="PTHR30404">
    <property type="entry name" value="N-ACETYLMURAMOYL-L-ALANINE AMIDASE"/>
    <property type="match status" value="1"/>
</dbReference>
<keyword evidence="3" id="KW-0812">Transmembrane</keyword>
<dbReference type="CDD" id="cd02696">
    <property type="entry name" value="MurNAc-LAA"/>
    <property type="match status" value="1"/>
</dbReference>
<feature type="region of interest" description="Disordered" evidence="2">
    <location>
        <begin position="1"/>
        <end position="100"/>
    </location>
</feature>
<name>A0ABR7I8P4_9FIRM</name>
<accession>A0ABR7I8P4</accession>
<evidence type="ECO:0000259" key="4">
    <source>
        <dbReference type="Pfam" id="PF01520"/>
    </source>
</evidence>
<dbReference type="SUPFAM" id="SSF53187">
    <property type="entry name" value="Zn-dependent exopeptidases"/>
    <property type="match status" value="1"/>
</dbReference>
<proteinExistence type="predicted"/>
<feature type="compositionally biased region" description="Polar residues" evidence="2">
    <location>
        <begin position="40"/>
        <end position="62"/>
    </location>
</feature>
<keyword evidence="3" id="KW-1133">Transmembrane helix</keyword>
<dbReference type="Gene3D" id="3.40.630.40">
    <property type="entry name" value="Zn-dependent exopeptidases"/>
    <property type="match status" value="1"/>
</dbReference>
<evidence type="ECO:0000313" key="5">
    <source>
        <dbReference type="EMBL" id="MBC5753308.1"/>
    </source>
</evidence>
<dbReference type="PANTHER" id="PTHR30404:SF0">
    <property type="entry name" value="N-ACETYLMURAMOYL-L-ALANINE AMIDASE AMIC"/>
    <property type="match status" value="1"/>
</dbReference>
<feature type="compositionally biased region" description="Polar residues" evidence="2">
    <location>
        <begin position="1"/>
        <end position="12"/>
    </location>
</feature>
<keyword evidence="3" id="KW-0472">Membrane</keyword>
<dbReference type="Proteomes" id="UP000621540">
    <property type="component" value="Unassembled WGS sequence"/>
</dbReference>
<dbReference type="Pfam" id="PF01520">
    <property type="entry name" value="Amidase_3"/>
    <property type="match status" value="1"/>
</dbReference>
<comment type="caution">
    <text evidence="5">The sequence shown here is derived from an EMBL/GenBank/DDBJ whole genome shotgun (WGS) entry which is preliminary data.</text>
</comment>
<feature type="transmembrane region" description="Helical" evidence="3">
    <location>
        <begin position="108"/>
        <end position="130"/>
    </location>
</feature>